<dbReference type="Proteomes" id="UP001596119">
    <property type="component" value="Unassembled WGS sequence"/>
</dbReference>
<feature type="compositionally biased region" description="Basic and acidic residues" evidence="1">
    <location>
        <begin position="127"/>
        <end position="150"/>
    </location>
</feature>
<sequence>MITGLHTIVYAEDAERARAFLRDILGLAFVDAHDGWLIFAAPPAEIAVHPTGPADSGRHELYLMCDDVERTVAELTAKGVEFTGPVEDQGWGLLTRLHIPGGGELGLYEPRHASPISGPAPRPRGPVRHDRETGELLPELRDDERVTDGS</sequence>
<dbReference type="InterPro" id="IPR004360">
    <property type="entry name" value="Glyas_Fos-R_dOase_dom"/>
</dbReference>
<proteinExistence type="predicted"/>
<organism evidence="3 4">
    <name type="scientific">Pseudonocardia lutea</name>
    <dbReference type="NCBI Taxonomy" id="2172015"/>
    <lineage>
        <taxon>Bacteria</taxon>
        <taxon>Bacillati</taxon>
        <taxon>Actinomycetota</taxon>
        <taxon>Actinomycetes</taxon>
        <taxon>Pseudonocardiales</taxon>
        <taxon>Pseudonocardiaceae</taxon>
        <taxon>Pseudonocardia</taxon>
    </lineage>
</organism>
<protein>
    <submittedName>
        <fullName evidence="3">VOC family protein</fullName>
    </submittedName>
</protein>
<evidence type="ECO:0000313" key="3">
    <source>
        <dbReference type="EMBL" id="MFC5946728.1"/>
    </source>
</evidence>
<evidence type="ECO:0000259" key="2">
    <source>
        <dbReference type="PROSITE" id="PS51819"/>
    </source>
</evidence>
<reference evidence="4" key="1">
    <citation type="journal article" date="2019" name="Int. J. Syst. Evol. Microbiol.">
        <title>The Global Catalogue of Microorganisms (GCM) 10K type strain sequencing project: providing services to taxonomists for standard genome sequencing and annotation.</title>
        <authorList>
            <consortium name="The Broad Institute Genomics Platform"/>
            <consortium name="The Broad Institute Genome Sequencing Center for Infectious Disease"/>
            <person name="Wu L."/>
            <person name="Ma J."/>
        </authorList>
    </citation>
    <scope>NUCLEOTIDE SEQUENCE [LARGE SCALE GENOMIC DNA]</scope>
    <source>
        <strain evidence="4">CGMCC 4.7397</strain>
    </source>
</reference>
<gene>
    <name evidence="3" type="ORF">ACFQH9_00370</name>
</gene>
<feature type="region of interest" description="Disordered" evidence="1">
    <location>
        <begin position="108"/>
        <end position="150"/>
    </location>
</feature>
<dbReference type="InterPro" id="IPR029068">
    <property type="entry name" value="Glyas_Bleomycin-R_OHBP_Dase"/>
</dbReference>
<dbReference type="InterPro" id="IPR037523">
    <property type="entry name" value="VOC_core"/>
</dbReference>
<dbReference type="PROSITE" id="PS51819">
    <property type="entry name" value="VOC"/>
    <property type="match status" value="1"/>
</dbReference>
<keyword evidence="4" id="KW-1185">Reference proteome</keyword>
<dbReference type="RefSeq" id="WP_379562881.1">
    <property type="nucleotide sequence ID" value="NZ_JBHSQK010000001.1"/>
</dbReference>
<dbReference type="Gene3D" id="3.10.180.10">
    <property type="entry name" value="2,3-Dihydroxybiphenyl 1,2-Dioxygenase, domain 1"/>
    <property type="match status" value="1"/>
</dbReference>
<evidence type="ECO:0000313" key="4">
    <source>
        <dbReference type="Proteomes" id="UP001596119"/>
    </source>
</evidence>
<dbReference type="EMBL" id="JBHSQK010000001">
    <property type="protein sequence ID" value="MFC5946728.1"/>
    <property type="molecule type" value="Genomic_DNA"/>
</dbReference>
<feature type="domain" description="VOC" evidence="2">
    <location>
        <begin position="3"/>
        <end position="110"/>
    </location>
</feature>
<evidence type="ECO:0000256" key="1">
    <source>
        <dbReference type="SAM" id="MobiDB-lite"/>
    </source>
</evidence>
<dbReference type="SUPFAM" id="SSF54593">
    <property type="entry name" value="Glyoxalase/Bleomycin resistance protein/Dihydroxybiphenyl dioxygenase"/>
    <property type="match status" value="1"/>
</dbReference>
<comment type="caution">
    <text evidence="3">The sequence shown here is derived from an EMBL/GenBank/DDBJ whole genome shotgun (WGS) entry which is preliminary data.</text>
</comment>
<dbReference type="Pfam" id="PF00903">
    <property type="entry name" value="Glyoxalase"/>
    <property type="match status" value="1"/>
</dbReference>
<name>A0ABW1I1Q4_9PSEU</name>
<accession>A0ABW1I1Q4</accession>